<dbReference type="InterPro" id="IPR050121">
    <property type="entry name" value="Cytochrome_P450_monoxygenase"/>
</dbReference>
<keyword evidence="10" id="KW-0808">Transferase</keyword>
<dbReference type="GO" id="GO:0020037">
    <property type="term" value="F:heme binding"/>
    <property type="evidence" value="ECO:0007669"/>
    <property type="project" value="InterPro"/>
</dbReference>
<dbReference type="PROSITE" id="PS00086">
    <property type="entry name" value="CYTOCHROME_P450"/>
    <property type="match status" value="1"/>
</dbReference>
<dbReference type="GO" id="GO:0008168">
    <property type="term" value="F:methyltransferase activity"/>
    <property type="evidence" value="ECO:0007669"/>
    <property type="project" value="UniProtKB-KW"/>
</dbReference>
<dbReference type="GO" id="GO:0004497">
    <property type="term" value="F:monooxygenase activity"/>
    <property type="evidence" value="ECO:0007669"/>
    <property type="project" value="UniProtKB-KW"/>
</dbReference>
<keyword evidence="9" id="KW-1133">Transmembrane helix</keyword>
<dbReference type="PRINTS" id="PR00385">
    <property type="entry name" value="P450"/>
</dbReference>
<evidence type="ECO:0000256" key="6">
    <source>
        <dbReference type="ARBA" id="ARBA00023033"/>
    </source>
</evidence>
<dbReference type="FunFam" id="1.10.630.10:FF:000050">
    <property type="entry name" value="Cytochrome P450 monooxygenase"/>
    <property type="match status" value="1"/>
</dbReference>
<dbReference type="InterPro" id="IPR017972">
    <property type="entry name" value="Cyt_P450_CS"/>
</dbReference>
<dbReference type="AlphaFoldDB" id="A0A1C1CML2"/>
<sequence>MKLEVVDHSAAATGSTTSILIRYALLAIPVLLTTRILIFAYQSLTSPLRSVPGPLAARFSRLYYLYRLSLGRWEHDDLALHRKCGPVVRVAPDMYSIDHPEVVKKVYGINSKFAKSDWYYAWQHPDPNRWTLFPDRDMKRHAETRKRFQSMYSMSSLVNYEGYVDACAEIFGQRLSEFAAKGETIDMAHWFQCYAFDVIGDITYSQRFGFLDKGGDVSGLLKALHSVLQYGTLVGVYAKWHPLVFAISNRLGLGGGGGRVTLMNYANQRIKQRDEEKKSGVDVEKMGERDETAPMDFLEKLMRANQHDPQKVTPYHVFMMGLSNIIAGSDTTAVSLSSILYNLLRYPDTMRKLRDEIQEYEEQGRCGNPAVSFKESQEMPYLQAVMKEALRMHPATGLPLWRVVPEGGVEICDRFFPPGTIVGLNTWCAHYNEGVFGPDAKQFRPERWIEAEKEGGQRLREMENYYLPFGLGSRTCIGRHISFLEMSKLIPQLVRRFDFELEQPDREWNTVNYWFVKPTDFRVKVRARSQQ</sequence>
<evidence type="ECO:0000313" key="10">
    <source>
        <dbReference type="EMBL" id="OCT49754.1"/>
    </source>
</evidence>
<dbReference type="PANTHER" id="PTHR24305">
    <property type="entry name" value="CYTOCHROME P450"/>
    <property type="match status" value="1"/>
</dbReference>
<evidence type="ECO:0000256" key="5">
    <source>
        <dbReference type="ARBA" id="ARBA00023004"/>
    </source>
</evidence>
<keyword evidence="3 7" id="KW-0479">Metal-binding</keyword>
<comment type="cofactor">
    <cofactor evidence="1 7">
        <name>heme</name>
        <dbReference type="ChEBI" id="CHEBI:30413"/>
    </cofactor>
</comment>
<dbReference type="CDD" id="cd11060">
    <property type="entry name" value="CYP57A1-like"/>
    <property type="match status" value="1"/>
</dbReference>
<dbReference type="InterPro" id="IPR036396">
    <property type="entry name" value="Cyt_P450_sf"/>
</dbReference>
<protein>
    <submittedName>
        <fullName evidence="10">Pisatin demethylase</fullName>
    </submittedName>
</protein>
<keyword evidence="5 7" id="KW-0408">Iron</keyword>
<dbReference type="EMBL" id="LGRB01000010">
    <property type="protein sequence ID" value="OCT49754.1"/>
    <property type="molecule type" value="Genomic_DNA"/>
</dbReference>
<evidence type="ECO:0000256" key="7">
    <source>
        <dbReference type="PIRSR" id="PIRSR602401-1"/>
    </source>
</evidence>
<evidence type="ECO:0000256" key="8">
    <source>
        <dbReference type="RuleBase" id="RU000461"/>
    </source>
</evidence>
<evidence type="ECO:0000313" key="11">
    <source>
        <dbReference type="Proteomes" id="UP000094526"/>
    </source>
</evidence>
<evidence type="ECO:0000256" key="1">
    <source>
        <dbReference type="ARBA" id="ARBA00001971"/>
    </source>
</evidence>
<evidence type="ECO:0000256" key="9">
    <source>
        <dbReference type="SAM" id="Phobius"/>
    </source>
</evidence>
<gene>
    <name evidence="10" type="primary">PDAT9</name>
    <name evidence="10" type="ORF">CLCR_07006</name>
</gene>
<reference evidence="11" key="1">
    <citation type="submission" date="2015-07" db="EMBL/GenBank/DDBJ databases">
        <authorList>
            <person name="Teixeira M.M."/>
            <person name="Souza R.C."/>
            <person name="Almeida L.G."/>
            <person name="Vicente V.A."/>
            <person name="de Hoog S."/>
            <person name="Bocca A.L."/>
            <person name="de Almeida S.R."/>
            <person name="Vasconcelos A.T."/>
            <person name="Felipe M.S."/>
        </authorList>
    </citation>
    <scope>NUCLEOTIDE SEQUENCE [LARGE SCALE GENOMIC DNA]</scope>
    <source>
        <strain evidence="11">KSF</strain>
    </source>
</reference>
<feature type="binding site" description="axial binding residue" evidence="7">
    <location>
        <position position="476"/>
    </location>
    <ligand>
        <name>heme</name>
        <dbReference type="ChEBI" id="CHEBI:30413"/>
    </ligand>
    <ligandPart>
        <name>Fe</name>
        <dbReference type="ChEBI" id="CHEBI:18248"/>
    </ligandPart>
</feature>
<proteinExistence type="inferred from homology"/>
<keyword evidence="9" id="KW-0812">Transmembrane</keyword>
<feature type="transmembrane region" description="Helical" evidence="9">
    <location>
        <begin position="20"/>
        <end position="41"/>
    </location>
</feature>
<keyword evidence="11" id="KW-1185">Reference proteome</keyword>
<dbReference type="PANTHER" id="PTHR24305:SF188">
    <property type="entry name" value="P450, PUTATIVE (EUROFUNG)-RELATED"/>
    <property type="match status" value="1"/>
</dbReference>
<dbReference type="Proteomes" id="UP000094526">
    <property type="component" value="Unassembled WGS sequence"/>
</dbReference>
<evidence type="ECO:0000256" key="2">
    <source>
        <dbReference type="ARBA" id="ARBA00010617"/>
    </source>
</evidence>
<organism evidence="10 11">
    <name type="scientific">Cladophialophora carrionii</name>
    <dbReference type="NCBI Taxonomy" id="86049"/>
    <lineage>
        <taxon>Eukaryota</taxon>
        <taxon>Fungi</taxon>
        <taxon>Dikarya</taxon>
        <taxon>Ascomycota</taxon>
        <taxon>Pezizomycotina</taxon>
        <taxon>Eurotiomycetes</taxon>
        <taxon>Chaetothyriomycetidae</taxon>
        <taxon>Chaetothyriales</taxon>
        <taxon>Herpotrichiellaceae</taxon>
        <taxon>Cladophialophora</taxon>
    </lineage>
</organism>
<comment type="caution">
    <text evidence="10">The sequence shown here is derived from an EMBL/GenBank/DDBJ whole genome shotgun (WGS) entry which is preliminary data.</text>
</comment>
<dbReference type="GO" id="GO:0016705">
    <property type="term" value="F:oxidoreductase activity, acting on paired donors, with incorporation or reduction of molecular oxygen"/>
    <property type="evidence" value="ECO:0007669"/>
    <property type="project" value="InterPro"/>
</dbReference>
<dbReference type="STRING" id="86049.A0A1C1CML2"/>
<keyword evidence="7 8" id="KW-0349">Heme</keyword>
<keyword evidence="9" id="KW-0472">Membrane</keyword>
<dbReference type="Pfam" id="PF00067">
    <property type="entry name" value="p450"/>
    <property type="match status" value="1"/>
</dbReference>
<dbReference type="VEuPathDB" id="FungiDB:G647_08678"/>
<dbReference type="InterPro" id="IPR001128">
    <property type="entry name" value="Cyt_P450"/>
</dbReference>
<dbReference type="GO" id="GO:0032259">
    <property type="term" value="P:methylation"/>
    <property type="evidence" value="ECO:0007669"/>
    <property type="project" value="UniProtKB-KW"/>
</dbReference>
<keyword evidence="6 8" id="KW-0503">Monooxygenase</keyword>
<dbReference type="VEuPathDB" id="FungiDB:CLCR_07006"/>
<keyword evidence="4 8" id="KW-0560">Oxidoreductase</keyword>
<dbReference type="PRINTS" id="PR00463">
    <property type="entry name" value="EP450I"/>
</dbReference>
<dbReference type="OrthoDB" id="3934656at2759"/>
<dbReference type="Gene3D" id="1.10.630.10">
    <property type="entry name" value="Cytochrome P450"/>
    <property type="match status" value="1"/>
</dbReference>
<evidence type="ECO:0000256" key="3">
    <source>
        <dbReference type="ARBA" id="ARBA00022723"/>
    </source>
</evidence>
<dbReference type="eggNOG" id="KOG0158">
    <property type="taxonomic scope" value="Eukaryota"/>
</dbReference>
<dbReference type="InterPro" id="IPR002401">
    <property type="entry name" value="Cyt_P450_E_grp-I"/>
</dbReference>
<accession>A0A1C1CML2</accession>
<comment type="similarity">
    <text evidence="2 8">Belongs to the cytochrome P450 family.</text>
</comment>
<dbReference type="GO" id="GO:0005506">
    <property type="term" value="F:iron ion binding"/>
    <property type="evidence" value="ECO:0007669"/>
    <property type="project" value="InterPro"/>
</dbReference>
<keyword evidence="10" id="KW-0489">Methyltransferase</keyword>
<dbReference type="SUPFAM" id="SSF48264">
    <property type="entry name" value="Cytochrome P450"/>
    <property type="match status" value="1"/>
</dbReference>
<evidence type="ECO:0000256" key="4">
    <source>
        <dbReference type="ARBA" id="ARBA00023002"/>
    </source>
</evidence>
<name>A0A1C1CML2_9EURO</name>